<feature type="region of interest" description="Disordered" evidence="1">
    <location>
        <begin position="1"/>
        <end position="39"/>
    </location>
</feature>
<feature type="compositionally biased region" description="Basic and acidic residues" evidence="1">
    <location>
        <begin position="22"/>
        <end position="39"/>
    </location>
</feature>
<feature type="compositionally biased region" description="Low complexity" evidence="1">
    <location>
        <begin position="7"/>
        <end position="21"/>
    </location>
</feature>
<dbReference type="EMBL" id="CAJVPQ010000087">
    <property type="protein sequence ID" value="CAG8444609.1"/>
    <property type="molecule type" value="Genomic_DNA"/>
</dbReference>
<evidence type="ECO:0000256" key="1">
    <source>
        <dbReference type="SAM" id="MobiDB-lite"/>
    </source>
</evidence>
<name>A0A9N8YMZ1_9GLOM</name>
<reference evidence="2" key="1">
    <citation type="submission" date="2021-06" db="EMBL/GenBank/DDBJ databases">
        <authorList>
            <person name="Kallberg Y."/>
            <person name="Tangrot J."/>
            <person name="Rosling A."/>
        </authorList>
    </citation>
    <scope>NUCLEOTIDE SEQUENCE</scope>
    <source>
        <strain evidence="2">UK204</strain>
    </source>
</reference>
<organism evidence="2 3">
    <name type="scientific">Funneliformis caledonium</name>
    <dbReference type="NCBI Taxonomy" id="1117310"/>
    <lineage>
        <taxon>Eukaryota</taxon>
        <taxon>Fungi</taxon>
        <taxon>Fungi incertae sedis</taxon>
        <taxon>Mucoromycota</taxon>
        <taxon>Glomeromycotina</taxon>
        <taxon>Glomeromycetes</taxon>
        <taxon>Glomerales</taxon>
        <taxon>Glomeraceae</taxon>
        <taxon>Funneliformis</taxon>
    </lineage>
</organism>
<dbReference type="Proteomes" id="UP000789570">
    <property type="component" value="Unassembled WGS sequence"/>
</dbReference>
<sequence length="285" mass="31938">MPPIGEHQPSSSSQHHPNSHSSGEENHSPTKSLLADKDRSIRCNRSPSINKRASRVGVTNFINVVKSLHQGESINYFPVTKETLQEYIDSKRKALIKSGSLDQYLQHIKAYNIALGFGWDGLVFGPIIKKALDELRNYEDETCSKVENILLISSSQPQQTTLVNFGISQQSNPFSNYFNSNFYLTSVDVGMEDLLTADERYTDEPHVITALNSFEVPFLYPGGIINPQSISSNQTSLISSPDYLTNHQVNVYYDNRGTIGVNANIFSFEPVEGEDCIHGNWNNYK</sequence>
<keyword evidence="3" id="KW-1185">Reference proteome</keyword>
<evidence type="ECO:0000313" key="3">
    <source>
        <dbReference type="Proteomes" id="UP000789570"/>
    </source>
</evidence>
<evidence type="ECO:0000313" key="2">
    <source>
        <dbReference type="EMBL" id="CAG8444609.1"/>
    </source>
</evidence>
<dbReference type="AlphaFoldDB" id="A0A9N8YMZ1"/>
<accession>A0A9N8YMZ1</accession>
<protein>
    <submittedName>
        <fullName evidence="2">7484_t:CDS:1</fullName>
    </submittedName>
</protein>
<gene>
    <name evidence="2" type="ORF">FCALED_LOCUS803</name>
</gene>
<dbReference type="OrthoDB" id="2445136at2759"/>
<proteinExistence type="predicted"/>
<comment type="caution">
    <text evidence="2">The sequence shown here is derived from an EMBL/GenBank/DDBJ whole genome shotgun (WGS) entry which is preliminary data.</text>
</comment>